<comment type="caution">
    <text evidence="3">The sequence shown here is derived from an EMBL/GenBank/DDBJ whole genome shotgun (WGS) entry which is preliminary data.</text>
</comment>
<dbReference type="PANTHER" id="PTHR10857:SF106">
    <property type="entry name" value="C2 DOMAIN-CONTAINING PROTEIN"/>
    <property type="match status" value="1"/>
</dbReference>
<name>A0ABR2KY61_9EUKA</name>
<dbReference type="Gene3D" id="3.40.50.410">
    <property type="entry name" value="von Willebrand factor, type A domain"/>
    <property type="match status" value="1"/>
</dbReference>
<sequence>MDEKNDYYFNRCPIKISFTIEYDLFKATNKTKYVLKFEIIKNSIAEVIKEPKDCVNKIVEKIKDIKPDDNEICTYQRMHSDVANRLKYGIVNLELDFGIPKLFRILLISSENENIKATYTFSIVDLFLHSFDENYLTQDVLFDDIQIKPVSSNNYSSSIIIRLKQKIKYPKTSKDTEPKTYVTQKVSKFVKTTTCYDVTVNRHDFGWIKSLFSKPYTQLKVCVDKKPIYESPIFVNALYFKIDSFNILTSKYIDNNGIPLVQEFCLVDWSRSGYVISTQKIIKQEKNDKEATDQDNQPKDKKIKKDKDKGKDKYFSIEKRDISEYTFVQLLCQKIRIQTIIAIDFSSSNRPVLINNGLHSGDNHTNLYLGAMNSIFDTLSVFDQNKCVSLYGLCAKIKGVFHEYFPITKTKEIKDKTNPNNNNTERDNKYSSKEDMEDAYDYYRKMLQFWGPTKFSSFLKHVKEEAINANKRDRNVFTVLTIITDGLIVDLHDIVGTISSMTNDPIFIVFVGIGEEKSDRGFLSLKQIDENLSKIKYNSDSKIETNNDIVKFAHFRTENLVEPSSFSKDLFSDIPDEVARFMNQKRNNDEF</sequence>
<keyword evidence="4" id="KW-1185">Reference proteome</keyword>
<dbReference type="PANTHER" id="PTHR10857">
    <property type="entry name" value="COPINE"/>
    <property type="match status" value="1"/>
</dbReference>
<evidence type="ECO:0000259" key="2">
    <source>
        <dbReference type="PROSITE" id="PS50234"/>
    </source>
</evidence>
<gene>
    <name evidence="3" type="ORF">M9Y10_013928</name>
</gene>
<evidence type="ECO:0000313" key="4">
    <source>
        <dbReference type="Proteomes" id="UP001470230"/>
    </source>
</evidence>
<evidence type="ECO:0000313" key="3">
    <source>
        <dbReference type="EMBL" id="KAK8896040.1"/>
    </source>
</evidence>
<dbReference type="SUPFAM" id="SSF53300">
    <property type="entry name" value="vWA-like"/>
    <property type="match status" value="1"/>
</dbReference>
<dbReference type="InterPro" id="IPR036465">
    <property type="entry name" value="vWFA_dom_sf"/>
</dbReference>
<dbReference type="InterPro" id="IPR002035">
    <property type="entry name" value="VWF_A"/>
</dbReference>
<proteinExistence type="predicted"/>
<reference evidence="3 4" key="1">
    <citation type="submission" date="2024-04" db="EMBL/GenBank/DDBJ databases">
        <title>Tritrichomonas musculus Genome.</title>
        <authorList>
            <person name="Alves-Ferreira E."/>
            <person name="Grigg M."/>
            <person name="Lorenzi H."/>
            <person name="Galac M."/>
        </authorList>
    </citation>
    <scope>NUCLEOTIDE SEQUENCE [LARGE SCALE GENOMIC DNA]</scope>
    <source>
        <strain evidence="3 4">EAF2021</strain>
    </source>
</reference>
<dbReference type="Pfam" id="PF07002">
    <property type="entry name" value="Copine"/>
    <property type="match status" value="1"/>
</dbReference>
<feature type="domain" description="VWFA" evidence="2">
    <location>
        <begin position="338"/>
        <end position="574"/>
    </location>
</feature>
<dbReference type="InterPro" id="IPR045052">
    <property type="entry name" value="Copine"/>
</dbReference>
<accession>A0ABR2KY61</accession>
<feature type="region of interest" description="Disordered" evidence="1">
    <location>
        <begin position="286"/>
        <end position="307"/>
    </location>
</feature>
<dbReference type="PROSITE" id="PS50234">
    <property type="entry name" value="VWFA"/>
    <property type="match status" value="1"/>
</dbReference>
<dbReference type="Proteomes" id="UP001470230">
    <property type="component" value="Unassembled WGS sequence"/>
</dbReference>
<feature type="region of interest" description="Disordered" evidence="1">
    <location>
        <begin position="413"/>
        <end position="432"/>
    </location>
</feature>
<dbReference type="InterPro" id="IPR010734">
    <property type="entry name" value="Copine_C"/>
</dbReference>
<organism evidence="3 4">
    <name type="scientific">Tritrichomonas musculus</name>
    <dbReference type="NCBI Taxonomy" id="1915356"/>
    <lineage>
        <taxon>Eukaryota</taxon>
        <taxon>Metamonada</taxon>
        <taxon>Parabasalia</taxon>
        <taxon>Tritrichomonadida</taxon>
        <taxon>Tritrichomonadidae</taxon>
        <taxon>Tritrichomonas</taxon>
    </lineage>
</organism>
<protein>
    <submittedName>
        <fullName evidence="3">Copine-9</fullName>
    </submittedName>
</protein>
<dbReference type="EMBL" id="JAPFFF010000002">
    <property type="protein sequence ID" value="KAK8896040.1"/>
    <property type="molecule type" value="Genomic_DNA"/>
</dbReference>
<evidence type="ECO:0000256" key="1">
    <source>
        <dbReference type="SAM" id="MobiDB-lite"/>
    </source>
</evidence>